<dbReference type="RefSeq" id="WP_256421830.1">
    <property type="nucleotide sequence ID" value="NZ_JANHDI010000009.1"/>
</dbReference>
<evidence type="ECO:0000256" key="1">
    <source>
        <dbReference type="SAM" id="Phobius"/>
    </source>
</evidence>
<evidence type="ECO:0000313" key="2">
    <source>
        <dbReference type="EMBL" id="MFD1600291.1"/>
    </source>
</evidence>
<proteinExistence type="predicted"/>
<reference evidence="2 3" key="1">
    <citation type="journal article" date="2019" name="Int. J. Syst. Evol. Microbiol.">
        <title>The Global Catalogue of Microorganisms (GCM) 10K type strain sequencing project: providing services to taxonomists for standard genome sequencing and annotation.</title>
        <authorList>
            <consortium name="The Broad Institute Genomics Platform"/>
            <consortium name="The Broad Institute Genome Sequencing Center for Infectious Disease"/>
            <person name="Wu L."/>
            <person name="Ma J."/>
        </authorList>
    </citation>
    <scope>NUCLEOTIDE SEQUENCE [LARGE SCALE GENOMIC DNA]</scope>
    <source>
        <strain evidence="2 3">CGMCC 1.12121</strain>
    </source>
</reference>
<name>A0ABD6CRC8_9EURY</name>
<dbReference type="EMBL" id="JBHUDK010000014">
    <property type="protein sequence ID" value="MFD1600291.1"/>
    <property type="molecule type" value="Genomic_DNA"/>
</dbReference>
<feature type="transmembrane region" description="Helical" evidence="1">
    <location>
        <begin position="26"/>
        <end position="46"/>
    </location>
</feature>
<keyword evidence="1" id="KW-0812">Transmembrane</keyword>
<evidence type="ECO:0000313" key="3">
    <source>
        <dbReference type="Proteomes" id="UP001597085"/>
    </source>
</evidence>
<dbReference type="AlphaFoldDB" id="A0ABD6CRC8"/>
<accession>A0ABD6CRC8</accession>
<sequence length="77" mass="8285">MVASNAAGPIRRVSKRIGRYINHDDVFVRFVSLWVVVASVFTAAWVPSYLCLPQGLLGDGDPGAATGYAGSITREFL</sequence>
<keyword evidence="1" id="KW-0472">Membrane</keyword>
<keyword evidence="3" id="KW-1185">Reference proteome</keyword>
<keyword evidence="1" id="KW-1133">Transmembrane helix</keyword>
<comment type="caution">
    <text evidence="2">The sequence shown here is derived from an EMBL/GenBank/DDBJ whole genome shotgun (WGS) entry which is preliminary data.</text>
</comment>
<gene>
    <name evidence="2" type="ORF">ACFSBX_15175</name>
</gene>
<dbReference type="Proteomes" id="UP001597085">
    <property type="component" value="Unassembled WGS sequence"/>
</dbReference>
<protein>
    <submittedName>
        <fullName evidence="2">Uncharacterized protein</fullName>
    </submittedName>
</protein>
<organism evidence="2 3">
    <name type="scientific">Halobellus rarus</name>
    <dbReference type="NCBI Taxonomy" id="1126237"/>
    <lineage>
        <taxon>Archaea</taxon>
        <taxon>Methanobacteriati</taxon>
        <taxon>Methanobacteriota</taxon>
        <taxon>Stenosarchaea group</taxon>
        <taxon>Halobacteria</taxon>
        <taxon>Halobacteriales</taxon>
        <taxon>Haloferacaceae</taxon>
        <taxon>Halobellus</taxon>
    </lineage>
</organism>